<reference evidence="8" key="1">
    <citation type="submission" date="2010-08" db="EMBL/GenBank/DDBJ databases">
        <title>Genome comparisons of Edwardsiella bacteria analysed using deep sequencing technology.</title>
        <authorList>
            <person name="van Soest J.J."/>
            <person name="Henkel C.V."/>
            <person name="Jansen H.J."/>
            <person name="van den Hondel C.A.M.J.J."/>
            <person name="Bloemberg G.V."/>
            <person name="Meijer A.H."/>
            <person name="Spaink H.P."/>
        </authorList>
    </citation>
    <scope>NUCLEOTIDE SEQUENCE [LARGE SCALE GENOMIC DNA]</scope>
    <source>
        <strain evidence="8">FL6-60</strain>
    </source>
</reference>
<feature type="binding site" evidence="6">
    <location>
        <position position="100"/>
    </location>
    <ligand>
        <name>S-adenosyl-L-methionine</name>
        <dbReference type="ChEBI" id="CHEBI:59789"/>
    </ligand>
</feature>
<comment type="catalytic activity">
    <reaction evidence="6">
        <text>adenosine(2030) in 23S rRNA + S-adenosyl-L-methionine = N(6)-methyladenosine(2030) in 23S rRNA + S-adenosyl-L-homocysteine + H(+)</text>
        <dbReference type="Rhea" id="RHEA:43736"/>
        <dbReference type="Rhea" id="RHEA-COMP:10668"/>
        <dbReference type="Rhea" id="RHEA-COMP:10669"/>
        <dbReference type="ChEBI" id="CHEBI:15378"/>
        <dbReference type="ChEBI" id="CHEBI:57856"/>
        <dbReference type="ChEBI" id="CHEBI:59789"/>
        <dbReference type="ChEBI" id="CHEBI:74411"/>
        <dbReference type="ChEBI" id="CHEBI:74449"/>
        <dbReference type="EC" id="2.1.1.266"/>
    </reaction>
</comment>
<protein>
    <recommendedName>
        <fullName evidence="6">Ribosomal RNA large subunit methyltransferase J</fullName>
        <ecNumber evidence="6">2.1.1.266</ecNumber>
    </recommendedName>
    <alternativeName>
        <fullName evidence="6">23S rRNA (adenine(2030)-N6)-methyltransferase</fullName>
    </alternativeName>
    <alternativeName>
        <fullName evidence="6">23S rRNA m6A2030 methyltransferase</fullName>
    </alternativeName>
</protein>
<dbReference type="PATRIC" id="fig|718251.5.peg.3182"/>
<keyword evidence="2 6" id="KW-0489">Methyltransferase</keyword>
<evidence type="ECO:0000256" key="3">
    <source>
        <dbReference type="ARBA" id="ARBA00022679"/>
    </source>
</evidence>
<keyword evidence="3 6" id="KW-0808">Transferase</keyword>
<dbReference type="Pfam" id="PF04378">
    <property type="entry name" value="RsmJ"/>
    <property type="match status" value="1"/>
</dbReference>
<dbReference type="GO" id="GO:0005829">
    <property type="term" value="C:cytosol"/>
    <property type="evidence" value="ECO:0007669"/>
    <property type="project" value="TreeGrafter"/>
</dbReference>
<feature type="binding site" evidence="6">
    <location>
        <position position="118"/>
    </location>
    <ligand>
        <name>S-adenosyl-L-methionine</name>
        <dbReference type="ChEBI" id="CHEBI:59789"/>
    </ligand>
</feature>
<evidence type="ECO:0000313" key="7">
    <source>
        <dbReference type="EMBL" id="ADM43154.1"/>
    </source>
</evidence>
<dbReference type="HOGENOM" id="CLU_061769_0_0_6"/>
<gene>
    <name evidence="6" type="primary">rlmJ</name>
    <name evidence="7" type="ordered locus">ETAF_3051</name>
</gene>
<dbReference type="AlphaFoldDB" id="A0A0H3DWY8"/>
<feature type="binding site" evidence="6">
    <location>
        <position position="19"/>
    </location>
    <ligand>
        <name>S-adenosyl-L-methionine</name>
        <dbReference type="ChEBI" id="CHEBI:59789"/>
    </ligand>
</feature>
<dbReference type="PANTHER" id="PTHR37426">
    <property type="entry name" value="RIBOSOMAL RNA LARGE SUBUNIT METHYLTRANSFERASE J"/>
    <property type="match status" value="1"/>
</dbReference>
<dbReference type="Proteomes" id="UP000002230">
    <property type="component" value="Chromosome"/>
</dbReference>
<dbReference type="GO" id="GO:0036307">
    <property type="term" value="F:23S rRNA (adenine(2030)-N(6))-methyltransferase activity"/>
    <property type="evidence" value="ECO:0007669"/>
    <property type="project" value="UniProtKB-UniRule"/>
</dbReference>
<evidence type="ECO:0000313" key="8">
    <source>
        <dbReference type="Proteomes" id="UP000002230"/>
    </source>
</evidence>
<comment type="similarity">
    <text evidence="6">Belongs to the RlmJ family.</text>
</comment>
<dbReference type="FunFam" id="3.40.50.150:FF:000037">
    <property type="entry name" value="Ribosomal RNA large subunit methyltransferase J"/>
    <property type="match status" value="1"/>
</dbReference>
<dbReference type="GO" id="GO:0070475">
    <property type="term" value="P:rRNA base methylation"/>
    <property type="evidence" value="ECO:0007669"/>
    <property type="project" value="UniProtKB-UniRule"/>
</dbReference>
<keyword evidence="5 6" id="KW-0694">RNA-binding</keyword>
<dbReference type="PANTHER" id="PTHR37426:SF1">
    <property type="entry name" value="RIBOSOMAL RNA LARGE SUBUNIT METHYLTRANSFERASE J"/>
    <property type="match status" value="1"/>
</dbReference>
<dbReference type="InterPro" id="IPR029063">
    <property type="entry name" value="SAM-dependent_MTases_sf"/>
</dbReference>
<sequence length="280" mass="32202">MLSYRHSFHAGNHADVLKHTVQSLIIAALKEKDKPFLYLDTHAGAGRYLLSGEHAEKTGEYLEGIARLWQRDDLPEALTPYMDAVRHFNRAGQLRYYPGSPLIARQLLREQDRLHLSELHPSDFPLLRAEFQKDERARVVRENGYQQLKSQLPPATRRGLILIDPPYELKSDYQDVVKGIQEGHKRFATGTYALWYPVVLRQNIRRMVHALEETGIRRILQIELAVRPDSDQRGMTASGMIVINPPWKLEEQMRSLLPWLHQALVPQGTGHASVSWIVPE</sequence>
<feature type="binding site" evidence="6">
    <location>
        <begin position="143"/>
        <end position="144"/>
    </location>
    <ligand>
        <name>S-adenosyl-L-methionine</name>
        <dbReference type="ChEBI" id="CHEBI:59789"/>
    </ligand>
</feature>
<dbReference type="InterPro" id="IPR007473">
    <property type="entry name" value="RlmJ"/>
</dbReference>
<keyword evidence="4 6" id="KW-0949">S-adenosyl-L-methionine</keyword>
<feature type="active site" description="Proton acceptor" evidence="6">
    <location>
        <position position="164"/>
    </location>
</feature>
<dbReference type="InterPro" id="IPR002052">
    <property type="entry name" value="DNA_methylase_N6_adenine_CS"/>
</dbReference>
<dbReference type="KEGG" id="etd:ETAF_3051"/>
<comment type="function">
    <text evidence="6">Specifically methylates the adenine in position 2030 of 23S rRNA.</text>
</comment>
<feature type="binding site" evidence="6">
    <location>
        <position position="42"/>
    </location>
    <ligand>
        <name>S-adenosyl-L-methionine</name>
        <dbReference type="ChEBI" id="CHEBI:59789"/>
    </ligand>
</feature>
<dbReference type="Gene3D" id="3.40.50.150">
    <property type="entry name" value="Vaccinia Virus protein VP39"/>
    <property type="match status" value="1"/>
</dbReference>
<dbReference type="EC" id="2.1.1.266" evidence="6"/>
<feature type="binding site" evidence="6">
    <location>
        <position position="164"/>
    </location>
    <ligand>
        <name>S-adenosyl-L-methionine</name>
        <dbReference type="ChEBI" id="CHEBI:59789"/>
    </ligand>
</feature>
<accession>A0A0H3DWY8</accession>
<evidence type="ECO:0000256" key="5">
    <source>
        <dbReference type="ARBA" id="ARBA00022884"/>
    </source>
</evidence>
<keyword evidence="1 6" id="KW-0698">rRNA processing</keyword>
<dbReference type="EMBL" id="CP002154">
    <property type="protein sequence ID" value="ADM43154.1"/>
    <property type="molecule type" value="Genomic_DNA"/>
</dbReference>
<dbReference type="SUPFAM" id="SSF53335">
    <property type="entry name" value="S-adenosyl-L-methionine-dependent methyltransferases"/>
    <property type="match status" value="1"/>
</dbReference>
<keyword evidence="8" id="KW-1185">Reference proteome</keyword>
<reference evidence="7 8" key="2">
    <citation type="journal article" date="2011" name="BMC Immunol.">
        <title>Comparison of static immersion and intravenous injection systems for exposure of zebrafish embryos to the natural pathogen Edwardsiella tarda.</title>
        <authorList>
            <person name="van Soest J.J."/>
            <person name="Stockhammer O.W."/>
            <person name="Ordas A."/>
            <person name="Bloemberg G.V."/>
            <person name="Spaink H.P."/>
            <person name="Meijer A.H."/>
        </authorList>
    </citation>
    <scope>NUCLEOTIDE SEQUENCE [LARGE SCALE GENOMIC DNA]</scope>
    <source>
        <strain evidence="7 8">FL6-60</strain>
    </source>
</reference>
<organism evidence="7 8">
    <name type="scientific">Edwardsiella tarda (strain FL6-60)</name>
    <dbReference type="NCBI Taxonomy" id="718251"/>
    <lineage>
        <taxon>Bacteria</taxon>
        <taxon>Pseudomonadati</taxon>
        <taxon>Pseudomonadota</taxon>
        <taxon>Gammaproteobacteria</taxon>
        <taxon>Enterobacterales</taxon>
        <taxon>Hafniaceae</taxon>
        <taxon>Edwardsiella</taxon>
    </lineage>
</organism>
<dbReference type="GO" id="GO:0003723">
    <property type="term" value="F:RNA binding"/>
    <property type="evidence" value="ECO:0007669"/>
    <property type="project" value="UniProtKB-UniRule"/>
</dbReference>
<evidence type="ECO:0000256" key="6">
    <source>
        <dbReference type="HAMAP-Rule" id="MF_00934"/>
    </source>
</evidence>
<dbReference type="HAMAP" id="MF_00934">
    <property type="entry name" value="23SrRNA_methyltr_J"/>
    <property type="match status" value="1"/>
</dbReference>
<proteinExistence type="inferred from homology"/>
<feature type="site" description="Interaction with substrate rRNA" evidence="6">
    <location>
        <position position="4"/>
    </location>
</feature>
<evidence type="ECO:0000256" key="2">
    <source>
        <dbReference type="ARBA" id="ARBA00022603"/>
    </source>
</evidence>
<comment type="subunit">
    <text evidence="6">Monomer.</text>
</comment>
<name>A0A0H3DWY8_EDWTF</name>
<evidence type="ECO:0000256" key="1">
    <source>
        <dbReference type="ARBA" id="ARBA00022552"/>
    </source>
</evidence>
<dbReference type="PROSITE" id="PS00092">
    <property type="entry name" value="N6_MTASE"/>
    <property type="match status" value="1"/>
</dbReference>
<evidence type="ECO:0000256" key="4">
    <source>
        <dbReference type="ARBA" id="ARBA00022691"/>
    </source>
</evidence>